<name>A0A9N9G5P3_9GLOM</name>
<gene>
    <name evidence="1" type="ORF">RFULGI_LOCUS5938</name>
</gene>
<evidence type="ECO:0000313" key="2">
    <source>
        <dbReference type="Proteomes" id="UP000789396"/>
    </source>
</evidence>
<comment type="caution">
    <text evidence="1">The sequence shown here is derived from an EMBL/GenBank/DDBJ whole genome shotgun (WGS) entry which is preliminary data.</text>
</comment>
<dbReference type="AlphaFoldDB" id="A0A9N9G5P3"/>
<keyword evidence="2" id="KW-1185">Reference proteome</keyword>
<accession>A0A9N9G5P3</accession>
<evidence type="ECO:0000313" key="1">
    <source>
        <dbReference type="EMBL" id="CAG8583271.1"/>
    </source>
</evidence>
<dbReference type="EMBL" id="CAJVPZ010007207">
    <property type="protein sequence ID" value="CAG8583271.1"/>
    <property type="molecule type" value="Genomic_DNA"/>
</dbReference>
<dbReference type="Proteomes" id="UP000789396">
    <property type="component" value="Unassembled WGS sequence"/>
</dbReference>
<sequence>GVLENNTNTYHNLHDSNNRIPVENNIQERKKINVPTMGIMDIMFELVM</sequence>
<proteinExistence type="predicted"/>
<reference evidence="1" key="1">
    <citation type="submission" date="2021-06" db="EMBL/GenBank/DDBJ databases">
        <authorList>
            <person name="Kallberg Y."/>
            <person name="Tangrot J."/>
            <person name="Rosling A."/>
        </authorList>
    </citation>
    <scope>NUCLEOTIDE SEQUENCE</scope>
    <source>
        <strain evidence="1">IN212</strain>
    </source>
</reference>
<organism evidence="1 2">
    <name type="scientific">Racocetra fulgida</name>
    <dbReference type="NCBI Taxonomy" id="60492"/>
    <lineage>
        <taxon>Eukaryota</taxon>
        <taxon>Fungi</taxon>
        <taxon>Fungi incertae sedis</taxon>
        <taxon>Mucoromycota</taxon>
        <taxon>Glomeromycotina</taxon>
        <taxon>Glomeromycetes</taxon>
        <taxon>Diversisporales</taxon>
        <taxon>Gigasporaceae</taxon>
        <taxon>Racocetra</taxon>
    </lineage>
</organism>
<feature type="non-terminal residue" evidence="1">
    <location>
        <position position="1"/>
    </location>
</feature>
<protein>
    <submittedName>
        <fullName evidence="1">19257_t:CDS:1</fullName>
    </submittedName>
</protein>